<sequence length="321" mass="36838">MVLPALEHHLTKISQKNRKRFIFIGLCFSILACAANFITSSTNHWLYTSEVLQFYVPPNGTATYDDGNIKTIYFKNGTIGPWIFCWLDPSTPFHCTNVDFFSTEEPADVTSSIEISVRKAIIFLLAGLVLDCLGLISIAFVCTRKKPFTSLCFSTVAHILAGIANFLCVIVYMSAVSKEVGNKIFPATEMDDPLFYYTYGYSFIMLKVSFLCTEAAAFMSVLVYMSKRDERTYNRYRIHAIMKNIREDDGMQLPDRYYDHSRIHCLQKHSRSPSMDMSMRSNSSRHQIYFSADDQEYLHAKQLQVNNLFPTTFPLKKTMLF</sequence>
<dbReference type="Proteomes" id="UP000887576">
    <property type="component" value="Unplaced"/>
</dbReference>
<evidence type="ECO:0000313" key="2">
    <source>
        <dbReference type="WBParaSite" id="JU765_v2.g13216.t1"/>
    </source>
</evidence>
<accession>A0AC34Q5P4</accession>
<dbReference type="WBParaSite" id="JU765_v2.g13216.t1">
    <property type="protein sequence ID" value="JU765_v2.g13216.t1"/>
    <property type="gene ID" value="JU765_v2.g13216"/>
</dbReference>
<proteinExistence type="predicted"/>
<organism evidence="1 2">
    <name type="scientific">Panagrolaimus sp. JU765</name>
    <dbReference type="NCBI Taxonomy" id="591449"/>
    <lineage>
        <taxon>Eukaryota</taxon>
        <taxon>Metazoa</taxon>
        <taxon>Ecdysozoa</taxon>
        <taxon>Nematoda</taxon>
        <taxon>Chromadorea</taxon>
        <taxon>Rhabditida</taxon>
        <taxon>Tylenchina</taxon>
        <taxon>Panagrolaimomorpha</taxon>
        <taxon>Panagrolaimoidea</taxon>
        <taxon>Panagrolaimidae</taxon>
        <taxon>Panagrolaimus</taxon>
    </lineage>
</organism>
<evidence type="ECO:0000313" key="1">
    <source>
        <dbReference type="Proteomes" id="UP000887576"/>
    </source>
</evidence>
<reference evidence="2" key="1">
    <citation type="submission" date="2022-11" db="UniProtKB">
        <authorList>
            <consortium name="WormBaseParasite"/>
        </authorList>
    </citation>
    <scope>IDENTIFICATION</scope>
</reference>
<protein>
    <submittedName>
        <fullName evidence="2">Uncharacterized protein</fullName>
    </submittedName>
</protein>
<name>A0AC34Q5P4_9BILA</name>